<sequence>MRDTKTPPYLTLPNCILLVCFHQSPPIWRLHQTETPFLHSLIGEIVSRLLNLRDLEKLPSSGCVEEETIFLLLCRSSEPGAQCWLLSHQMAPLYTIRKNVGTLVSDRCFGILLGGSVLIAVLSDGEVVFVSRAVGVFYCPQYVMSNDVICPCITSVIFDDLKSVQRSYAVQNNGANCIRSSRSSVKALLLVPGVPYGESSAIEHSTYRMLLCTRG</sequence>
<dbReference type="EMBL" id="JAODUP010000086">
    <property type="protein sequence ID" value="KAK2163061.1"/>
    <property type="molecule type" value="Genomic_DNA"/>
</dbReference>
<name>A0AAD9NCD9_9ANNE</name>
<accession>A0AAD9NCD9</accession>
<organism evidence="1 2">
    <name type="scientific">Paralvinella palmiformis</name>
    <dbReference type="NCBI Taxonomy" id="53620"/>
    <lineage>
        <taxon>Eukaryota</taxon>
        <taxon>Metazoa</taxon>
        <taxon>Spiralia</taxon>
        <taxon>Lophotrochozoa</taxon>
        <taxon>Annelida</taxon>
        <taxon>Polychaeta</taxon>
        <taxon>Sedentaria</taxon>
        <taxon>Canalipalpata</taxon>
        <taxon>Terebellida</taxon>
        <taxon>Terebelliformia</taxon>
        <taxon>Alvinellidae</taxon>
        <taxon>Paralvinella</taxon>
    </lineage>
</organism>
<dbReference type="Proteomes" id="UP001208570">
    <property type="component" value="Unassembled WGS sequence"/>
</dbReference>
<protein>
    <submittedName>
        <fullName evidence="1">Uncharacterized protein</fullName>
    </submittedName>
</protein>
<gene>
    <name evidence="1" type="ORF">LSH36_86g02056</name>
</gene>
<comment type="caution">
    <text evidence="1">The sequence shown here is derived from an EMBL/GenBank/DDBJ whole genome shotgun (WGS) entry which is preliminary data.</text>
</comment>
<proteinExistence type="predicted"/>
<dbReference type="AlphaFoldDB" id="A0AAD9NCD9"/>
<keyword evidence="2" id="KW-1185">Reference proteome</keyword>
<reference evidence="1" key="1">
    <citation type="journal article" date="2023" name="Mol. Biol. Evol.">
        <title>Third-Generation Sequencing Reveals the Adaptive Role of the Epigenome in Three Deep-Sea Polychaetes.</title>
        <authorList>
            <person name="Perez M."/>
            <person name="Aroh O."/>
            <person name="Sun Y."/>
            <person name="Lan Y."/>
            <person name="Juniper S.K."/>
            <person name="Young C.R."/>
            <person name="Angers B."/>
            <person name="Qian P.Y."/>
        </authorList>
    </citation>
    <scope>NUCLEOTIDE SEQUENCE</scope>
    <source>
        <strain evidence="1">P08H-3</strain>
    </source>
</reference>
<evidence type="ECO:0000313" key="2">
    <source>
        <dbReference type="Proteomes" id="UP001208570"/>
    </source>
</evidence>
<evidence type="ECO:0000313" key="1">
    <source>
        <dbReference type="EMBL" id="KAK2163061.1"/>
    </source>
</evidence>